<organism evidence="2 3">
    <name type="scientific">Stegodyphus mimosarum</name>
    <name type="common">African social velvet spider</name>
    <dbReference type="NCBI Taxonomy" id="407821"/>
    <lineage>
        <taxon>Eukaryota</taxon>
        <taxon>Metazoa</taxon>
        <taxon>Ecdysozoa</taxon>
        <taxon>Arthropoda</taxon>
        <taxon>Chelicerata</taxon>
        <taxon>Arachnida</taxon>
        <taxon>Araneae</taxon>
        <taxon>Araneomorphae</taxon>
        <taxon>Entelegynae</taxon>
        <taxon>Eresoidea</taxon>
        <taxon>Eresidae</taxon>
        <taxon>Stegodyphus</taxon>
    </lineage>
</organism>
<gene>
    <name evidence="2" type="ORF">X975_03460</name>
</gene>
<dbReference type="InterPro" id="IPR036691">
    <property type="entry name" value="Endo/exonu/phosph_ase_sf"/>
</dbReference>
<feature type="non-terminal residue" evidence="2">
    <location>
        <position position="249"/>
    </location>
</feature>
<feature type="domain" description="Endonuclease/exonuclease/phosphatase" evidence="1">
    <location>
        <begin position="88"/>
        <end position="189"/>
    </location>
</feature>
<dbReference type="Pfam" id="PF14529">
    <property type="entry name" value="Exo_endo_phos_2"/>
    <property type="match status" value="1"/>
</dbReference>
<reference evidence="2 3" key="1">
    <citation type="submission" date="2013-11" db="EMBL/GenBank/DDBJ databases">
        <title>Genome sequencing of Stegodyphus mimosarum.</title>
        <authorList>
            <person name="Bechsgaard J."/>
        </authorList>
    </citation>
    <scope>NUCLEOTIDE SEQUENCE [LARGE SCALE GENOMIC DNA]</scope>
</reference>
<dbReference type="GO" id="GO:0003824">
    <property type="term" value="F:catalytic activity"/>
    <property type="evidence" value="ECO:0007669"/>
    <property type="project" value="InterPro"/>
</dbReference>
<proteinExistence type="predicted"/>
<dbReference type="AlphaFoldDB" id="A0A087TNZ4"/>
<dbReference type="OrthoDB" id="10030726at2759"/>
<dbReference type="SUPFAM" id="SSF56219">
    <property type="entry name" value="DNase I-like"/>
    <property type="match status" value="1"/>
</dbReference>
<dbReference type="InterPro" id="IPR005135">
    <property type="entry name" value="Endo/exonuclease/phosphatase"/>
</dbReference>
<evidence type="ECO:0000313" key="2">
    <source>
        <dbReference type="EMBL" id="KFM66833.1"/>
    </source>
</evidence>
<evidence type="ECO:0000313" key="3">
    <source>
        <dbReference type="Proteomes" id="UP000054359"/>
    </source>
</evidence>
<sequence>MASRNLQESDQNLPLFLRAYRSAVRETTGYSSSHMLSVRLPCDLLFGRPLDALSSPEEYFEVMHNSERQRVNLTTKKMEYDTAQVLQNITSVLTELEQILTFTTTEKPIADDFNAPRPLWGAPAESTIPFLDFIALNNLVVINSSDDPSTFSTMRAQGWPDITLATARIYSSVHDWAVSQHSSFSDHRFLEFGVYKDSQQVIKCRWKTNVLAPHLQGIVAQCNNCNNRLELHKLHDRLINTFTQCATKS</sequence>
<dbReference type="EMBL" id="KK116106">
    <property type="protein sequence ID" value="KFM66833.1"/>
    <property type="molecule type" value="Genomic_DNA"/>
</dbReference>
<protein>
    <recommendedName>
        <fullName evidence="1">Endonuclease/exonuclease/phosphatase domain-containing protein</fullName>
    </recommendedName>
</protein>
<evidence type="ECO:0000259" key="1">
    <source>
        <dbReference type="Pfam" id="PF14529"/>
    </source>
</evidence>
<accession>A0A087TNZ4</accession>
<dbReference type="Proteomes" id="UP000054359">
    <property type="component" value="Unassembled WGS sequence"/>
</dbReference>
<dbReference type="Gene3D" id="3.60.10.10">
    <property type="entry name" value="Endonuclease/exonuclease/phosphatase"/>
    <property type="match status" value="1"/>
</dbReference>
<keyword evidence="3" id="KW-1185">Reference proteome</keyword>
<name>A0A087TNZ4_STEMI</name>